<accession>A0AAE0BWE2</accession>
<gene>
    <name evidence="5" type="ORF">CYMTET_46325</name>
    <name evidence="4" type="ORF">CYMTET_46327</name>
</gene>
<reference evidence="4" key="2">
    <citation type="submission" date="2023-06" db="EMBL/GenBank/DDBJ databases">
        <title>Long-read-based genome assembly of the green algal bacterivore Cymbomonas tetramitiformis.</title>
        <authorList>
            <person name="Gyaltshen Y."/>
            <person name="Rozenberg A."/>
            <person name="Paasch A."/>
            <person name="Burns J.A."/>
            <person name="Warring S."/>
            <person name="Larson R."/>
            <person name="Maurer-Alcala X."/>
            <person name="Dacks J."/>
            <person name="Kim E."/>
        </authorList>
    </citation>
    <scope>NUCLEOTIDE SEQUENCE</scope>
    <source>
        <strain evidence="4">PLY_AMNH</strain>
    </source>
</reference>
<evidence type="ECO:0000256" key="1">
    <source>
        <dbReference type="SAM" id="Coils"/>
    </source>
</evidence>
<feature type="chain" id="PRO_5042442644" description="Apple domain-containing protein" evidence="3">
    <location>
        <begin position="22"/>
        <end position="282"/>
    </location>
</feature>
<evidence type="ECO:0000256" key="3">
    <source>
        <dbReference type="SAM" id="SignalP"/>
    </source>
</evidence>
<name>A0AAE0BWE2_9CHLO</name>
<comment type="caution">
    <text evidence="4">The sequence shown here is derived from an EMBL/GenBank/DDBJ whole genome shotgun (WGS) entry which is preliminary data.</text>
</comment>
<dbReference type="EMBL" id="LGRX02032366">
    <property type="protein sequence ID" value="KAK3244046.1"/>
    <property type="molecule type" value="Genomic_DNA"/>
</dbReference>
<feature type="coiled-coil region" evidence="1">
    <location>
        <begin position="47"/>
        <end position="77"/>
    </location>
</feature>
<keyword evidence="1" id="KW-0175">Coiled coil</keyword>
<dbReference type="AlphaFoldDB" id="A0AAE0BWE2"/>
<dbReference type="EMBL" id="LGRX02032365">
    <property type="protein sequence ID" value="KAK3244049.1"/>
    <property type="molecule type" value="Genomic_DNA"/>
</dbReference>
<reference evidence="4 6" key="1">
    <citation type="journal article" date="2015" name="Genome Biol. Evol.">
        <title>Comparative Genomics of a Bacterivorous Green Alga Reveals Evolutionary Causalities and Consequences of Phago-Mixotrophic Mode of Nutrition.</title>
        <authorList>
            <person name="Burns J.A."/>
            <person name="Paasch A."/>
            <person name="Narechania A."/>
            <person name="Kim E."/>
        </authorList>
    </citation>
    <scope>NUCLEOTIDE SEQUENCE [LARGE SCALE GENOMIC DNA]</scope>
    <source>
        <strain evidence="4">PLY_AMNH</strain>
    </source>
</reference>
<evidence type="ECO:0000313" key="4">
    <source>
        <dbReference type="EMBL" id="KAK3244046.1"/>
    </source>
</evidence>
<evidence type="ECO:0000256" key="2">
    <source>
        <dbReference type="SAM" id="MobiDB-lite"/>
    </source>
</evidence>
<keyword evidence="3" id="KW-0732">Signal</keyword>
<protein>
    <recommendedName>
        <fullName evidence="7">Apple domain-containing protein</fullName>
    </recommendedName>
</protein>
<feature type="region of interest" description="Disordered" evidence="2">
    <location>
        <begin position="118"/>
        <end position="146"/>
    </location>
</feature>
<proteinExistence type="predicted"/>
<feature type="signal peptide" evidence="3">
    <location>
        <begin position="1"/>
        <end position="21"/>
    </location>
</feature>
<evidence type="ECO:0000313" key="5">
    <source>
        <dbReference type="EMBL" id="KAK3244049.1"/>
    </source>
</evidence>
<sequence length="282" mass="30884">MQRRIHLLLSLVQSLAALGTARDECIATIGGERVVTASEYNYLLEDLQTAKAKLRELDRLSEKLQETEHKLKSLEKAVDQRFQWIQPPKCVHPDGKYLQYDGESWFCVCQDGSKGGSCEPALEDEPDLEPTASEPSNRPGESIASCEADPLLDPLRSAVKDEPAIIEAKNTGEPAVIETRGTGKPAISQGQAPASSIITVLGMSFFGRSACRSGGRDYAYKNLVATMEECQESCLSQARCLACDVANNPRIGPTDRASCYLYTHAADTHSPSKKYLCWNKVV</sequence>
<evidence type="ECO:0008006" key="7">
    <source>
        <dbReference type="Google" id="ProtNLM"/>
    </source>
</evidence>
<organism evidence="4 6">
    <name type="scientific">Cymbomonas tetramitiformis</name>
    <dbReference type="NCBI Taxonomy" id="36881"/>
    <lineage>
        <taxon>Eukaryota</taxon>
        <taxon>Viridiplantae</taxon>
        <taxon>Chlorophyta</taxon>
        <taxon>Pyramimonadophyceae</taxon>
        <taxon>Pyramimonadales</taxon>
        <taxon>Pyramimonadaceae</taxon>
        <taxon>Cymbomonas</taxon>
    </lineage>
</organism>
<evidence type="ECO:0000313" key="6">
    <source>
        <dbReference type="Proteomes" id="UP001190700"/>
    </source>
</evidence>
<dbReference type="Proteomes" id="UP001190700">
    <property type="component" value="Unassembled WGS sequence"/>
</dbReference>
<keyword evidence="6" id="KW-1185">Reference proteome</keyword>